<dbReference type="Proteomes" id="UP001337723">
    <property type="component" value="Chromosome"/>
</dbReference>
<dbReference type="InterPro" id="IPR029069">
    <property type="entry name" value="HotDog_dom_sf"/>
</dbReference>
<evidence type="ECO:0000313" key="4">
    <source>
        <dbReference type="Proteomes" id="UP001337723"/>
    </source>
</evidence>
<protein>
    <submittedName>
        <fullName evidence="3">Thioesterase</fullName>
    </submittedName>
</protein>
<dbReference type="Pfam" id="PF03061">
    <property type="entry name" value="4HBT"/>
    <property type="match status" value="1"/>
</dbReference>
<dbReference type="AlphaFoldDB" id="A0AA48HSI5"/>
<name>A0AA48HSI5_9RHOB</name>
<sequence length="140" mass="15132">MALAMDVAALTRFLDEVFPQVAQDFVIEDLAEKHLTVRLKVEDRHLRPGGTVSGPTMFALADVSVYLAILAMIGPKALAVTTNCAIDFMRKPAAGVDMICECRILKLGRVLAVGDCLLYSVGQAEPVARASLTYSIPPER</sequence>
<dbReference type="CDD" id="cd03443">
    <property type="entry name" value="PaaI_thioesterase"/>
    <property type="match status" value="1"/>
</dbReference>
<keyword evidence="4" id="KW-1185">Reference proteome</keyword>
<keyword evidence="1" id="KW-0378">Hydrolase</keyword>
<dbReference type="RefSeq" id="WP_338275936.1">
    <property type="nucleotide sequence ID" value="NZ_AP027266.1"/>
</dbReference>
<dbReference type="Gene3D" id="3.10.129.10">
    <property type="entry name" value="Hotdog Thioesterase"/>
    <property type="match status" value="1"/>
</dbReference>
<dbReference type="GO" id="GO:0016289">
    <property type="term" value="F:acyl-CoA hydrolase activity"/>
    <property type="evidence" value="ECO:0007669"/>
    <property type="project" value="UniProtKB-ARBA"/>
</dbReference>
<dbReference type="KEGG" id="rmai:MACH21_14330"/>
<proteinExistence type="predicted"/>
<evidence type="ECO:0000313" key="3">
    <source>
        <dbReference type="EMBL" id="BDW85256.1"/>
    </source>
</evidence>
<feature type="domain" description="Thioesterase" evidence="2">
    <location>
        <begin position="49"/>
        <end position="124"/>
    </location>
</feature>
<evidence type="ECO:0000256" key="1">
    <source>
        <dbReference type="ARBA" id="ARBA00022801"/>
    </source>
</evidence>
<evidence type="ECO:0000259" key="2">
    <source>
        <dbReference type="Pfam" id="PF03061"/>
    </source>
</evidence>
<reference evidence="3 4" key="1">
    <citation type="submission" date="2023-01" db="EMBL/GenBank/DDBJ databases">
        <title>Complete genome sequence of Roseicyclus marinus strain Dej080120_10.</title>
        <authorList>
            <person name="Ueki S."/>
            <person name="Maruyama F."/>
        </authorList>
    </citation>
    <scope>NUCLEOTIDE SEQUENCE [LARGE SCALE GENOMIC DNA]</scope>
    <source>
        <strain evidence="3 4">Dej080120_10</strain>
    </source>
</reference>
<dbReference type="NCBIfam" id="TIGR00369">
    <property type="entry name" value="unchar_dom_1"/>
    <property type="match status" value="1"/>
</dbReference>
<accession>A0AA48HSI5</accession>
<gene>
    <name evidence="3" type="ORF">MACH21_14330</name>
</gene>
<organism evidence="3 4">
    <name type="scientific">Roseicyclus marinus</name>
    <dbReference type="NCBI Taxonomy" id="2161673"/>
    <lineage>
        <taxon>Bacteria</taxon>
        <taxon>Pseudomonadati</taxon>
        <taxon>Pseudomonadota</taxon>
        <taxon>Alphaproteobacteria</taxon>
        <taxon>Rhodobacterales</taxon>
        <taxon>Roseobacteraceae</taxon>
        <taxon>Roseicyclus</taxon>
    </lineage>
</organism>
<dbReference type="InterPro" id="IPR006683">
    <property type="entry name" value="Thioestr_dom"/>
</dbReference>
<dbReference type="SUPFAM" id="SSF54637">
    <property type="entry name" value="Thioesterase/thiol ester dehydrase-isomerase"/>
    <property type="match status" value="1"/>
</dbReference>
<dbReference type="InterPro" id="IPR003736">
    <property type="entry name" value="PAAI_dom"/>
</dbReference>
<dbReference type="EMBL" id="AP027266">
    <property type="protein sequence ID" value="BDW85256.1"/>
    <property type="molecule type" value="Genomic_DNA"/>
</dbReference>